<reference evidence="1 2" key="1">
    <citation type="submission" date="2018-10" db="EMBL/GenBank/DDBJ databases">
        <title>Genomic Encyclopedia of Archaeal and Bacterial Type Strains, Phase II (KMG-II): from individual species to whole genera.</title>
        <authorList>
            <person name="Goeker M."/>
        </authorList>
    </citation>
    <scope>NUCLEOTIDE SEQUENCE [LARGE SCALE GENOMIC DNA]</scope>
    <source>
        <strain evidence="1 2">DSM 16510</strain>
    </source>
</reference>
<dbReference type="Proteomes" id="UP000267841">
    <property type="component" value="Unassembled WGS sequence"/>
</dbReference>
<evidence type="ECO:0000313" key="2">
    <source>
        <dbReference type="Proteomes" id="UP000267841"/>
    </source>
</evidence>
<organism evidence="1 2">
    <name type="scientific">Hydrogenivirga caldilitoris</name>
    <dbReference type="NCBI Taxonomy" id="246264"/>
    <lineage>
        <taxon>Bacteria</taxon>
        <taxon>Pseudomonadati</taxon>
        <taxon>Aquificota</taxon>
        <taxon>Aquificia</taxon>
        <taxon>Aquificales</taxon>
        <taxon>Aquificaceae</taxon>
        <taxon>Hydrogenivirga</taxon>
    </lineage>
</organism>
<dbReference type="AlphaFoldDB" id="A0A497XU93"/>
<gene>
    <name evidence="1" type="ORF">BCF55_0993</name>
</gene>
<accession>A0A497XU93</accession>
<dbReference type="RefSeq" id="WP_121010830.1">
    <property type="nucleotide sequence ID" value="NZ_RCCJ01000001.1"/>
</dbReference>
<evidence type="ECO:0000313" key="1">
    <source>
        <dbReference type="EMBL" id="RLJ70712.1"/>
    </source>
</evidence>
<name>A0A497XU93_9AQUI</name>
<protein>
    <submittedName>
        <fullName evidence="1">Uncharacterized protein</fullName>
    </submittedName>
</protein>
<comment type="caution">
    <text evidence="1">The sequence shown here is derived from an EMBL/GenBank/DDBJ whole genome shotgun (WGS) entry which is preliminary data.</text>
</comment>
<proteinExistence type="predicted"/>
<dbReference type="EMBL" id="RCCJ01000001">
    <property type="protein sequence ID" value="RLJ70712.1"/>
    <property type="molecule type" value="Genomic_DNA"/>
</dbReference>
<keyword evidence="2" id="KW-1185">Reference proteome</keyword>
<sequence length="112" mass="13126">MRVKVEKEYLNPVVKSFLSYYKDVPAVHTLCFVLDILRDYIDHSPELVVLAWNQNSILVSIRIYDRQILVKVLVGAVEILSVWDGRKKPLRIHVYDDSDTFEYLRALIETAF</sequence>